<gene>
    <name evidence="11" type="ORF">BSL78_24806</name>
</gene>
<keyword evidence="8" id="KW-0472">Membrane</keyword>
<keyword evidence="3" id="KW-0328">Glycosyltransferase</keyword>
<evidence type="ECO:0000256" key="9">
    <source>
        <dbReference type="ARBA" id="ARBA00037847"/>
    </source>
</evidence>
<dbReference type="InterPro" id="IPR003378">
    <property type="entry name" value="Fringe-like_glycosylTrfase"/>
</dbReference>
<dbReference type="GO" id="GO:0016757">
    <property type="term" value="F:glycosyltransferase activity"/>
    <property type="evidence" value="ECO:0007669"/>
    <property type="project" value="UniProtKB-KW"/>
</dbReference>
<dbReference type="GO" id="GO:0016020">
    <property type="term" value="C:membrane"/>
    <property type="evidence" value="ECO:0007669"/>
    <property type="project" value="UniProtKB-SubCell"/>
</dbReference>
<organism evidence="11 12">
    <name type="scientific">Stichopus japonicus</name>
    <name type="common">Sea cucumber</name>
    <dbReference type="NCBI Taxonomy" id="307972"/>
    <lineage>
        <taxon>Eukaryota</taxon>
        <taxon>Metazoa</taxon>
        <taxon>Echinodermata</taxon>
        <taxon>Eleutherozoa</taxon>
        <taxon>Echinozoa</taxon>
        <taxon>Holothuroidea</taxon>
        <taxon>Aspidochirotacea</taxon>
        <taxon>Aspidochirotida</taxon>
        <taxon>Stichopodidae</taxon>
        <taxon>Apostichopus</taxon>
    </lineage>
</organism>
<feature type="domain" description="Fringe-like glycosyltransferase" evidence="10">
    <location>
        <begin position="92"/>
        <end position="168"/>
    </location>
</feature>
<comment type="similarity">
    <text evidence="2">Belongs to the glycosyltransferase 31 family.</text>
</comment>
<dbReference type="STRING" id="307972.A0A2G8JRQ0"/>
<keyword evidence="6" id="KW-0735">Signal-anchor</keyword>
<dbReference type="AlphaFoldDB" id="A0A2G8JRQ0"/>
<reference evidence="11 12" key="1">
    <citation type="journal article" date="2017" name="PLoS Biol.">
        <title>The sea cucumber genome provides insights into morphological evolution and visceral regeneration.</title>
        <authorList>
            <person name="Zhang X."/>
            <person name="Sun L."/>
            <person name="Yuan J."/>
            <person name="Sun Y."/>
            <person name="Gao Y."/>
            <person name="Zhang L."/>
            <person name="Li S."/>
            <person name="Dai H."/>
            <person name="Hamel J.F."/>
            <person name="Liu C."/>
            <person name="Yu Y."/>
            <person name="Liu S."/>
            <person name="Lin W."/>
            <person name="Guo K."/>
            <person name="Jin S."/>
            <person name="Xu P."/>
            <person name="Storey K.B."/>
            <person name="Huan P."/>
            <person name="Zhang T."/>
            <person name="Zhou Y."/>
            <person name="Zhang J."/>
            <person name="Lin C."/>
            <person name="Li X."/>
            <person name="Xing L."/>
            <person name="Huo D."/>
            <person name="Sun M."/>
            <person name="Wang L."/>
            <person name="Mercier A."/>
            <person name="Li F."/>
            <person name="Yang H."/>
            <person name="Xiang J."/>
        </authorList>
    </citation>
    <scope>NUCLEOTIDE SEQUENCE [LARGE SCALE GENOMIC DNA]</scope>
    <source>
        <strain evidence="11">Shaxun</strain>
        <tissue evidence="11">Muscle</tissue>
    </source>
</reference>
<dbReference type="InterPro" id="IPR029044">
    <property type="entry name" value="Nucleotide-diphossugar_trans"/>
</dbReference>
<keyword evidence="5" id="KW-0812">Transmembrane</keyword>
<dbReference type="EMBL" id="MRZV01001369">
    <property type="protein sequence ID" value="PIK38355.1"/>
    <property type="molecule type" value="Genomic_DNA"/>
</dbReference>
<dbReference type="PANTHER" id="PTHR10811">
    <property type="entry name" value="FRINGE-RELATED"/>
    <property type="match status" value="1"/>
</dbReference>
<protein>
    <recommendedName>
        <fullName evidence="10">Fringe-like glycosyltransferase domain-containing protein</fullName>
    </recommendedName>
</protein>
<keyword evidence="7" id="KW-1133">Transmembrane helix</keyword>
<evidence type="ECO:0000313" key="12">
    <source>
        <dbReference type="Proteomes" id="UP000230750"/>
    </source>
</evidence>
<comment type="caution">
    <text evidence="11">The sequence shown here is derived from an EMBL/GenBank/DDBJ whole genome shotgun (WGS) entry which is preliminary data.</text>
</comment>
<sequence length="477" mass="54939">VVYFSSWTDQGIAEKLPEEPVLYVEDVVFLIRSQQSSVHLKRAEKTKESIESQCRQLSQNSCDVLLIHSKYKQIGSWIILSILPRIAEDFPSKKWLFFCEEETKVNVAGLIHVLMKYDFSEPLFLGKALVDQVPSIIHHYKFHEDVSRFKFPDLEAGWVISQSLLQQTATRWKEEPADVNFSIDIKHEVALFIWNDGNGQNLHNVQEFCADGSDLPQFYVEGKCVTQHPKHISECGDPVSQKKVSFAVKTCHKFHNSRVKVVLETWGHFAQNVLYYSDVQDSSIPTVDIKIPNVERGHCSKTLEILKRFLEDEKQAEHDWLVVVDDDTILSVSRLLRLLSCYDAMEEVVLGERYGYGHGRMIGYDYVTGGGGMVFSRSAVSSFIDKGIKCSRHEDPDDMIIGMFAKSYQIPITHCPLFHQSQPQQYALGFLKHQTPISFHKHTNLDPYEVYQTWFYRDDEAARKHQSLSREGLRDEL</sequence>
<dbReference type="OrthoDB" id="421979at2759"/>
<dbReference type="GO" id="GO:0012505">
    <property type="term" value="C:endomembrane system"/>
    <property type="evidence" value="ECO:0007669"/>
    <property type="project" value="UniProtKB-SubCell"/>
</dbReference>
<dbReference type="FunFam" id="3.90.550.50:FF:000008">
    <property type="entry name" value="Beta-1,3-glucosyltransferase"/>
    <property type="match status" value="1"/>
</dbReference>
<evidence type="ECO:0000256" key="1">
    <source>
        <dbReference type="ARBA" id="ARBA00004606"/>
    </source>
</evidence>
<evidence type="ECO:0000313" key="11">
    <source>
        <dbReference type="EMBL" id="PIK38355.1"/>
    </source>
</evidence>
<comment type="subcellular location">
    <subcellularLocation>
        <location evidence="9">Endomembrane system</location>
        <topology evidence="9">Single-pass membrane protein</topology>
    </subcellularLocation>
    <subcellularLocation>
        <location evidence="1">Membrane</location>
        <topology evidence="1">Single-pass type II membrane protein</topology>
    </subcellularLocation>
</comment>
<dbReference type="Pfam" id="PF02434">
    <property type="entry name" value="Fringe"/>
    <property type="match status" value="2"/>
</dbReference>
<evidence type="ECO:0000256" key="2">
    <source>
        <dbReference type="ARBA" id="ARBA00008661"/>
    </source>
</evidence>
<dbReference type="SUPFAM" id="SSF53448">
    <property type="entry name" value="Nucleotide-diphospho-sugar transferases"/>
    <property type="match status" value="1"/>
</dbReference>
<evidence type="ECO:0000256" key="3">
    <source>
        <dbReference type="ARBA" id="ARBA00022676"/>
    </source>
</evidence>
<dbReference type="Proteomes" id="UP000230750">
    <property type="component" value="Unassembled WGS sequence"/>
</dbReference>
<feature type="domain" description="Fringe-like glycosyltransferase" evidence="10">
    <location>
        <begin position="239"/>
        <end position="444"/>
    </location>
</feature>
<evidence type="ECO:0000256" key="8">
    <source>
        <dbReference type="ARBA" id="ARBA00023136"/>
    </source>
</evidence>
<evidence type="ECO:0000259" key="10">
    <source>
        <dbReference type="Pfam" id="PF02434"/>
    </source>
</evidence>
<dbReference type="Gene3D" id="3.90.550.50">
    <property type="match status" value="2"/>
</dbReference>
<proteinExistence type="inferred from homology"/>
<name>A0A2G8JRQ0_STIJA</name>
<evidence type="ECO:0000256" key="6">
    <source>
        <dbReference type="ARBA" id="ARBA00022968"/>
    </source>
</evidence>
<feature type="non-terminal residue" evidence="11">
    <location>
        <position position="1"/>
    </location>
</feature>
<keyword evidence="12" id="KW-1185">Reference proteome</keyword>
<evidence type="ECO:0000256" key="5">
    <source>
        <dbReference type="ARBA" id="ARBA00022692"/>
    </source>
</evidence>
<keyword evidence="4" id="KW-0808">Transferase</keyword>
<evidence type="ECO:0000256" key="7">
    <source>
        <dbReference type="ARBA" id="ARBA00022989"/>
    </source>
</evidence>
<evidence type="ECO:0000256" key="4">
    <source>
        <dbReference type="ARBA" id="ARBA00022679"/>
    </source>
</evidence>
<accession>A0A2G8JRQ0</accession>